<dbReference type="AlphaFoldDB" id="I1QI16"/>
<dbReference type="HOGENOM" id="CLU_1899482_0_0_1"/>
<keyword evidence="2" id="KW-1185">Reference proteome</keyword>
<evidence type="ECO:0000313" key="2">
    <source>
        <dbReference type="Proteomes" id="UP000007306"/>
    </source>
</evidence>
<organism evidence="1 2">
    <name type="scientific">Oryza glaberrima</name>
    <name type="common">African rice</name>
    <dbReference type="NCBI Taxonomy" id="4538"/>
    <lineage>
        <taxon>Eukaryota</taxon>
        <taxon>Viridiplantae</taxon>
        <taxon>Streptophyta</taxon>
        <taxon>Embryophyta</taxon>
        <taxon>Tracheophyta</taxon>
        <taxon>Spermatophyta</taxon>
        <taxon>Magnoliopsida</taxon>
        <taxon>Liliopsida</taxon>
        <taxon>Poales</taxon>
        <taxon>Poaceae</taxon>
        <taxon>BOP clade</taxon>
        <taxon>Oryzoideae</taxon>
        <taxon>Oryzeae</taxon>
        <taxon>Oryzinae</taxon>
        <taxon>Oryza</taxon>
    </lineage>
</organism>
<name>I1QI16_ORYGL</name>
<protein>
    <submittedName>
        <fullName evidence="1">Uncharacterized protein</fullName>
    </submittedName>
</protein>
<dbReference type="Gramene" id="ORGLA08G0106700.1">
    <property type="protein sequence ID" value="ORGLA08G0106700.1"/>
    <property type="gene ID" value="ORGLA08G0106700"/>
</dbReference>
<dbReference type="EnsemblPlants" id="ORGLA08G0106700.1">
    <property type="protein sequence ID" value="ORGLA08G0106700.1"/>
    <property type="gene ID" value="ORGLA08G0106700"/>
</dbReference>
<evidence type="ECO:0000313" key="1">
    <source>
        <dbReference type="EnsemblPlants" id="ORGLA08G0106700.1"/>
    </source>
</evidence>
<accession>I1QI16</accession>
<proteinExistence type="predicted"/>
<dbReference type="Proteomes" id="UP000007306">
    <property type="component" value="Chromosome 8"/>
</dbReference>
<reference evidence="1" key="1">
    <citation type="submission" date="2015-06" db="UniProtKB">
        <authorList>
            <consortium name="EnsemblPlants"/>
        </authorList>
    </citation>
    <scope>IDENTIFICATION</scope>
</reference>
<sequence>MAWPDLVHGGRRDDDDAAVALGACSRASECAVAFPFNRCMEWDEIRWNGNGIKSELRNAKEEETTVAPWRWRPSSSQWPAMEMRATEKLRASSSVASRPRVEHAQSSAGSVSLRFLTVSVFLSAEGGEQVRTSQ</sequence>
<reference evidence="1 2" key="2">
    <citation type="submission" date="2018-04" db="EMBL/GenBank/DDBJ databases">
        <title>OglaRS2 (Oryza glaberrima Reference Sequence Version 2).</title>
        <authorList>
            <person name="Zhang J."/>
            <person name="Kudrna D."/>
            <person name="Lee S."/>
            <person name="Talag J."/>
            <person name="Rajasekar S."/>
            <person name="Wing R.A."/>
        </authorList>
    </citation>
    <scope>NUCLEOTIDE SEQUENCE [LARGE SCALE GENOMIC DNA]</scope>
    <source>
        <strain evidence="1 2">cv. IRGC 96717</strain>
    </source>
</reference>